<accession>A0AAV1M6R4</accession>
<organism evidence="2 3">
    <name type="scientific">Parnassius mnemosyne</name>
    <name type="common">clouded apollo</name>
    <dbReference type="NCBI Taxonomy" id="213953"/>
    <lineage>
        <taxon>Eukaryota</taxon>
        <taxon>Metazoa</taxon>
        <taxon>Ecdysozoa</taxon>
        <taxon>Arthropoda</taxon>
        <taxon>Hexapoda</taxon>
        <taxon>Insecta</taxon>
        <taxon>Pterygota</taxon>
        <taxon>Neoptera</taxon>
        <taxon>Endopterygota</taxon>
        <taxon>Lepidoptera</taxon>
        <taxon>Glossata</taxon>
        <taxon>Ditrysia</taxon>
        <taxon>Papilionoidea</taxon>
        <taxon>Papilionidae</taxon>
        <taxon>Parnassiinae</taxon>
        <taxon>Parnassini</taxon>
        <taxon>Parnassius</taxon>
        <taxon>Driopa</taxon>
    </lineage>
</organism>
<feature type="domain" description="Transposable element P transposase-like RNase H" evidence="1">
    <location>
        <begin position="1"/>
        <end position="100"/>
    </location>
</feature>
<dbReference type="AlphaFoldDB" id="A0AAV1M6R4"/>
<dbReference type="Pfam" id="PF21787">
    <property type="entry name" value="TNP-like_RNaseH_N"/>
    <property type="match status" value="1"/>
</dbReference>
<dbReference type="Proteomes" id="UP001314205">
    <property type="component" value="Unassembled WGS sequence"/>
</dbReference>
<name>A0AAV1M6R4_9NEOP</name>
<sequence length="183" mass="20780">MSIVPHFDYNLRKDEISGFAHNGKSKQIKLADHALVFMIRGIQKNYKQPVAYTFSSGSTSTAELATLIKEVIRKLHGVGLRVLATVCDQGTNNVSSINSLIKETKGKYFLKNEELYRDTFEVDDKEVISLYDLPHLIKGIRNNLINKHLICSIDGTKKFAKWDHIVKLYAKDPAYKGIRLVKN</sequence>
<evidence type="ECO:0000259" key="1">
    <source>
        <dbReference type="Pfam" id="PF21787"/>
    </source>
</evidence>
<protein>
    <recommendedName>
        <fullName evidence="1">Transposable element P transposase-like RNase H domain-containing protein</fullName>
    </recommendedName>
</protein>
<dbReference type="InterPro" id="IPR048365">
    <property type="entry name" value="TNP-like_RNaseH_N"/>
</dbReference>
<reference evidence="2 3" key="1">
    <citation type="submission" date="2023-11" db="EMBL/GenBank/DDBJ databases">
        <authorList>
            <person name="Hedman E."/>
            <person name="Englund M."/>
            <person name="Stromberg M."/>
            <person name="Nyberg Akerstrom W."/>
            <person name="Nylinder S."/>
            <person name="Jareborg N."/>
            <person name="Kallberg Y."/>
            <person name="Kronander E."/>
        </authorList>
    </citation>
    <scope>NUCLEOTIDE SEQUENCE [LARGE SCALE GENOMIC DNA]</scope>
</reference>
<dbReference type="EMBL" id="CAVLGL010000148">
    <property type="protein sequence ID" value="CAK1602845.1"/>
    <property type="molecule type" value="Genomic_DNA"/>
</dbReference>
<gene>
    <name evidence="2" type="ORF">PARMNEM_LOCUS21286</name>
</gene>
<evidence type="ECO:0000313" key="2">
    <source>
        <dbReference type="EMBL" id="CAK1602845.1"/>
    </source>
</evidence>
<proteinExistence type="predicted"/>
<comment type="caution">
    <text evidence="2">The sequence shown here is derived from an EMBL/GenBank/DDBJ whole genome shotgun (WGS) entry which is preliminary data.</text>
</comment>
<keyword evidence="3" id="KW-1185">Reference proteome</keyword>
<evidence type="ECO:0000313" key="3">
    <source>
        <dbReference type="Proteomes" id="UP001314205"/>
    </source>
</evidence>